<dbReference type="EMBL" id="PYAA01000028">
    <property type="protein sequence ID" value="RAN97705.1"/>
    <property type="molecule type" value="Genomic_DNA"/>
</dbReference>
<evidence type="ECO:0000313" key="1">
    <source>
        <dbReference type="EMBL" id="RAN97705.1"/>
    </source>
</evidence>
<organism evidence="1 2">
    <name type="scientific">Micromonospora noduli</name>
    <dbReference type="NCBI Taxonomy" id="709876"/>
    <lineage>
        <taxon>Bacteria</taxon>
        <taxon>Bacillati</taxon>
        <taxon>Actinomycetota</taxon>
        <taxon>Actinomycetes</taxon>
        <taxon>Micromonosporales</taxon>
        <taxon>Micromonosporaceae</taxon>
        <taxon>Micromonospora</taxon>
    </lineage>
</organism>
<dbReference type="Proteomes" id="UP000248966">
    <property type="component" value="Unassembled WGS sequence"/>
</dbReference>
<protein>
    <submittedName>
        <fullName evidence="1">Uncharacterized protein</fullName>
    </submittedName>
</protein>
<dbReference type="AlphaFoldDB" id="A0A328N3J0"/>
<evidence type="ECO:0000313" key="2">
    <source>
        <dbReference type="Proteomes" id="UP000248966"/>
    </source>
</evidence>
<gene>
    <name evidence="1" type="ORF">LAH08_04510</name>
</gene>
<name>A0A328N3J0_9ACTN</name>
<proteinExistence type="predicted"/>
<accession>A0A328N3J0</accession>
<reference evidence="1 2" key="1">
    <citation type="submission" date="2018-03" db="EMBL/GenBank/DDBJ databases">
        <title>Defining the species Micromonospora saelicesensis and Micromonospora noduli under the framework of genomics.</title>
        <authorList>
            <person name="Riesco R."/>
            <person name="Trujillo M.E."/>
        </authorList>
    </citation>
    <scope>NUCLEOTIDE SEQUENCE [LARGE SCALE GENOMIC DNA]</scope>
    <source>
        <strain evidence="1 2">LAH08</strain>
    </source>
</reference>
<comment type="caution">
    <text evidence="1">The sequence shown here is derived from an EMBL/GenBank/DDBJ whole genome shotgun (WGS) entry which is preliminary data.</text>
</comment>
<sequence>MPYVASTLFAKVVMALLVADVGRAQSYLIAQRAAHTARLRELTVVKADPAATLSDVFGAARGTAGRAHLAGTVQRGARMTTGAPTRLDRAELIAGHVRNRCGANAPTFSKQSAGRRTGPTAVFAQPRMARVVYSRSLLMRSAHRPMPLRRQECQPLSLRRDFLAVGHRCEDSQTGARPRYCQRNR</sequence>